<dbReference type="InterPro" id="IPR035911">
    <property type="entry name" value="MurE/MurF_N"/>
</dbReference>
<dbReference type="PANTHER" id="PTHR23135">
    <property type="entry name" value="MUR LIGASE FAMILY MEMBER"/>
    <property type="match status" value="1"/>
</dbReference>
<comment type="subcellular location">
    <subcellularLocation>
        <location evidence="10 11">Cytoplasm</location>
    </subcellularLocation>
</comment>
<dbReference type="GO" id="GO:0071555">
    <property type="term" value="P:cell wall organization"/>
    <property type="evidence" value="ECO:0007669"/>
    <property type="project" value="UniProtKB-KW"/>
</dbReference>
<dbReference type="Pfam" id="PF02875">
    <property type="entry name" value="Mur_ligase_C"/>
    <property type="match status" value="1"/>
</dbReference>
<dbReference type="GO" id="GO:0051301">
    <property type="term" value="P:cell division"/>
    <property type="evidence" value="ECO:0007669"/>
    <property type="project" value="UniProtKB-KW"/>
</dbReference>
<feature type="modified residue" description="N6-carboxylysine" evidence="10">
    <location>
        <position position="227"/>
    </location>
</feature>
<accession>A0A841RE56</accession>
<keyword evidence="8 10" id="KW-0131">Cell cycle</keyword>
<feature type="binding site" evidence="10">
    <location>
        <position position="195"/>
    </location>
    <ligand>
        <name>UDP-N-acetyl-alpha-D-muramoyl-L-alanyl-D-glutamate</name>
        <dbReference type="ChEBI" id="CHEBI:83900"/>
    </ligand>
</feature>
<dbReference type="Pfam" id="PF08245">
    <property type="entry name" value="Mur_ligase_M"/>
    <property type="match status" value="1"/>
</dbReference>
<comment type="caution">
    <text evidence="10">Lacks conserved residue(s) required for the propagation of feature annotation.</text>
</comment>
<evidence type="ECO:0000256" key="5">
    <source>
        <dbReference type="ARBA" id="ARBA00022840"/>
    </source>
</evidence>
<keyword evidence="10" id="KW-0460">Magnesium</keyword>
<dbReference type="EC" id="6.3.2.-" evidence="10"/>
<gene>
    <name evidence="10" type="primary">murE</name>
    <name evidence="15" type="ORF">HNR50_003341</name>
</gene>
<dbReference type="EMBL" id="JACHGJ010000007">
    <property type="protein sequence ID" value="MBB6481661.1"/>
    <property type="molecule type" value="Genomic_DNA"/>
</dbReference>
<keyword evidence="3 10" id="KW-0132">Cell division</keyword>
<evidence type="ECO:0000313" key="16">
    <source>
        <dbReference type="Proteomes" id="UP000587760"/>
    </source>
</evidence>
<dbReference type="AlphaFoldDB" id="A0A841RE56"/>
<keyword evidence="2 10" id="KW-0436">Ligase</keyword>
<evidence type="ECO:0000259" key="12">
    <source>
        <dbReference type="Pfam" id="PF01225"/>
    </source>
</evidence>
<sequence length="498" mass="55373">MKNKRLSELLSDINVLKLTGPADCTISSLAYDSREVEKGTMFFALKGIHTDGHKYIEKAIASGAAAIVHSDDPDTYHKDITYVKVEDCRRAMSPLSSAFYDHPSRKLKVVGITGTDGKSSTVSMIHQLLELCGRKAGFYSTVNYKTGDSVAKAAIRQSSPEAPTLHRLLREMVENGKEFAVIESTSHGLSYRTSRLADVDFNGAVFTNVTHEHLEFHGSLEQYRSDKANLFRMAKDFAVINRDDENYRVFEEASPAPVKLFYSTVSEEADYYAADARPDSKGTNFTLYKAGKAFPLRLNIPGLINIENTMAALAAVEQISGIDFATILKAVPELKSVKGRMAHIEGSQPFDVYVDYAHTPGAYEKVFPLFRKAARNKLITLFGSGGERDTEKRPIQGRIADSFSDIIIVTDEDPRLEDSMTIIREIRSGIKNKTEGKDLFLIPDRREAIRKALELAGKGDMVITLGKGHEGSIEYADGHHPWDEISVVEELLKEMGYR</sequence>
<evidence type="ECO:0000256" key="4">
    <source>
        <dbReference type="ARBA" id="ARBA00022741"/>
    </source>
</evidence>
<comment type="function">
    <text evidence="10">Catalyzes the addition of an amino acid to the nucleotide precursor UDP-N-acetylmuramoyl-L-alanyl-D-glutamate (UMAG) in the biosynthesis of bacterial cell-wall peptidoglycan.</text>
</comment>
<dbReference type="Pfam" id="PF01225">
    <property type="entry name" value="Mur_ligase"/>
    <property type="match status" value="1"/>
</dbReference>
<dbReference type="HAMAP" id="MF_00208">
    <property type="entry name" value="MurE"/>
    <property type="match status" value="1"/>
</dbReference>
<comment type="similarity">
    <text evidence="1 10">Belongs to the MurCDEF family. MurE subfamily.</text>
</comment>
<dbReference type="InterPro" id="IPR000713">
    <property type="entry name" value="Mur_ligase_N"/>
</dbReference>
<comment type="caution">
    <text evidence="15">The sequence shown here is derived from an EMBL/GenBank/DDBJ whole genome shotgun (WGS) entry which is preliminary data.</text>
</comment>
<reference evidence="15 16" key="1">
    <citation type="submission" date="2020-08" db="EMBL/GenBank/DDBJ databases">
        <title>Genomic Encyclopedia of Type Strains, Phase IV (KMG-IV): sequencing the most valuable type-strain genomes for metagenomic binning, comparative biology and taxonomic classification.</title>
        <authorList>
            <person name="Goeker M."/>
        </authorList>
    </citation>
    <scope>NUCLEOTIDE SEQUENCE [LARGE SCALE GENOMIC DNA]</scope>
    <source>
        <strain evidence="15 16">DSM 2461</strain>
    </source>
</reference>
<feature type="domain" description="Mur ligase C-terminal" evidence="13">
    <location>
        <begin position="339"/>
        <end position="468"/>
    </location>
</feature>
<keyword evidence="7 10" id="KW-0573">Peptidoglycan synthesis</keyword>
<dbReference type="Gene3D" id="3.90.190.20">
    <property type="entry name" value="Mur ligase, C-terminal domain"/>
    <property type="match status" value="1"/>
</dbReference>
<dbReference type="GO" id="GO:0005737">
    <property type="term" value="C:cytoplasm"/>
    <property type="evidence" value="ECO:0007669"/>
    <property type="project" value="UniProtKB-SubCell"/>
</dbReference>
<keyword evidence="4 10" id="KW-0547">Nucleotide-binding</keyword>
<dbReference type="NCBIfam" id="TIGR01085">
    <property type="entry name" value="murE"/>
    <property type="match status" value="1"/>
</dbReference>
<dbReference type="Gene3D" id="3.40.1390.10">
    <property type="entry name" value="MurE/MurF, N-terminal domain"/>
    <property type="match status" value="1"/>
</dbReference>
<dbReference type="InterPro" id="IPR004101">
    <property type="entry name" value="Mur_ligase_C"/>
</dbReference>
<evidence type="ECO:0000256" key="6">
    <source>
        <dbReference type="ARBA" id="ARBA00022960"/>
    </source>
</evidence>
<dbReference type="NCBIfam" id="NF001126">
    <property type="entry name" value="PRK00139.1-4"/>
    <property type="match status" value="1"/>
</dbReference>
<keyword evidence="10" id="KW-0963">Cytoplasm</keyword>
<organism evidence="15 16">
    <name type="scientific">Spirochaeta isovalerica</name>
    <dbReference type="NCBI Taxonomy" id="150"/>
    <lineage>
        <taxon>Bacteria</taxon>
        <taxon>Pseudomonadati</taxon>
        <taxon>Spirochaetota</taxon>
        <taxon>Spirochaetia</taxon>
        <taxon>Spirochaetales</taxon>
        <taxon>Spirochaetaceae</taxon>
        <taxon>Spirochaeta</taxon>
    </lineage>
</organism>
<evidence type="ECO:0000256" key="8">
    <source>
        <dbReference type="ARBA" id="ARBA00023306"/>
    </source>
</evidence>
<evidence type="ECO:0000256" key="10">
    <source>
        <dbReference type="HAMAP-Rule" id="MF_00208"/>
    </source>
</evidence>
<dbReference type="GO" id="GO:0016881">
    <property type="term" value="F:acid-amino acid ligase activity"/>
    <property type="evidence" value="ECO:0007669"/>
    <property type="project" value="UniProtKB-UniRule"/>
</dbReference>
<dbReference type="PANTHER" id="PTHR23135:SF4">
    <property type="entry name" value="UDP-N-ACETYLMURAMOYL-L-ALANYL-D-GLUTAMATE--2,6-DIAMINOPIMELATE LIGASE MURE HOMOLOG, CHLOROPLASTIC"/>
    <property type="match status" value="1"/>
</dbReference>
<feature type="domain" description="Mur ligase N-terminal catalytic" evidence="12">
    <location>
        <begin position="26"/>
        <end position="100"/>
    </location>
</feature>
<feature type="binding site" evidence="10">
    <location>
        <position position="185"/>
    </location>
    <ligand>
        <name>UDP-N-acetyl-alpha-D-muramoyl-L-alanyl-D-glutamate</name>
        <dbReference type="ChEBI" id="CHEBI:83900"/>
    </ligand>
</feature>
<evidence type="ECO:0000256" key="1">
    <source>
        <dbReference type="ARBA" id="ARBA00005898"/>
    </source>
</evidence>
<dbReference type="InterPro" id="IPR036565">
    <property type="entry name" value="Mur-like_cat_sf"/>
</dbReference>
<protein>
    <recommendedName>
        <fullName evidence="10">UDP-N-acetylmuramyl-tripeptide synthetase</fullName>
        <ecNumber evidence="10">6.3.2.-</ecNumber>
    </recommendedName>
    <alternativeName>
        <fullName evidence="10">UDP-MurNAc-tripeptide synthetase</fullName>
    </alternativeName>
</protein>
<keyword evidence="16" id="KW-1185">Reference proteome</keyword>
<evidence type="ECO:0000256" key="9">
    <source>
        <dbReference type="ARBA" id="ARBA00023316"/>
    </source>
</evidence>
<comment type="cofactor">
    <cofactor evidence="10">
        <name>Mg(2+)</name>
        <dbReference type="ChEBI" id="CHEBI:18420"/>
    </cofactor>
</comment>
<name>A0A841RE56_9SPIO</name>
<dbReference type="InterPro" id="IPR013221">
    <property type="entry name" value="Mur_ligase_cen"/>
</dbReference>
<dbReference type="SUPFAM" id="SSF53244">
    <property type="entry name" value="MurD-like peptide ligases, peptide-binding domain"/>
    <property type="match status" value="1"/>
</dbReference>
<proteinExistence type="inferred from homology"/>
<feature type="binding site" evidence="10">
    <location>
        <position position="33"/>
    </location>
    <ligand>
        <name>UDP-N-acetyl-alpha-D-muramoyl-L-alanyl-D-glutamate</name>
        <dbReference type="ChEBI" id="CHEBI:83900"/>
    </ligand>
</feature>
<feature type="domain" description="Mur ligase central" evidence="14">
    <location>
        <begin position="112"/>
        <end position="316"/>
    </location>
</feature>
<evidence type="ECO:0000313" key="15">
    <source>
        <dbReference type="EMBL" id="MBB6481661.1"/>
    </source>
</evidence>
<evidence type="ECO:0000256" key="3">
    <source>
        <dbReference type="ARBA" id="ARBA00022618"/>
    </source>
</evidence>
<feature type="binding site" evidence="10">
    <location>
        <begin position="114"/>
        <end position="120"/>
    </location>
    <ligand>
        <name>ATP</name>
        <dbReference type="ChEBI" id="CHEBI:30616"/>
    </ligand>
</feature>
<evidence type="ECO:0000256" key="7">
    <source>
        <dbReference type="ARBA" id="ARBA00022984"/>
    </source>
</evidence>
<dbReference type="InterPro" id="IPR036615">
    <property type="entry name" value="Mur_ligase_C_dom_sf"/>
</dbReference>
<dbReference type="Gene3D" id="3.40.1190.10">
    <property type="entry name" value="Mur-like, catalytic domain"/>
    <property type="match status" value="1"/>
</dbReference>
<dbReference type="UniPathway" id="UPA00219"/>
<dbReference type="GO" id="GO:0008360">
    <property type="term" value="P:regulation of cell shape"/>
    <property type="evidence" value="ECO:0007669"/>
    <property type="project" value="UniProtKB-KW"/>
</dbReference>
<dbReference type="SUPFAM" id="SSF53623">
    <property type="entry name" value="MurD-like peptide ligases, catalytic domain"/>
    <property type="match status" value="1"/>
</dbReference>
<evidence type="ECO:0000256" key="2">
    <source>
        <dbReference type="ARBA" id="ARBA00022598"/>
    </source>
</evidence>
<keyword evidence="6 10" id="KW-0133">Cell shape</keyword>
<dbReference type="RefSeq" id="WP_184747898.1">
    <property type="nucleotide sequence ID" value="NZ_JACHGJ010000007.1"/>
</dbReference>
<dbReference type="GO" id="GO:0005524">
    <property type="term" value="F:ATP binding"/>
    <property type="evidence" value="ECO:0007669"/>
    <property type="project" value="UniProtKB-UniRule"/>
</dbReference>
<dbReference type="SUPFAM" id="SSF63418">
    <property type="entry name" value="MurE/MurF N-terminal domain"/>
    <property type="match status" value="1"/>
</dbReference>
<dbReference type="GO" id="GO:0000287">
    <property type="term" value="F:magnesium ion binding"/>
    <property type="evidence" value="ECO:0007669"/>
    <property type="project" value="UniProtKB-UniRule"/>
</dbReference>
<evidence type="ECO:0000256" key="11">
    <source>
        <dbReference type="RuleBase" id="RU004135"/>
    </source>
</evidence>
<dbReference type="Proteomes" id="UP000587760">
    <property type="component" value="Unassembled WGS sequence"/>
</dbReference>
<dbReference type="GO" id="GO:0009252">
    <property type="term" value="P:peptidoglycan biosynthetic process"/>
    <property type="evidence" value="ECO:0007669"/>
    <property type="project" value="UniProtKB-UniRule"/>
</dbReference>
<evidence type="ECO:0000259" key="13">
    <source>
        <dbReference type="Pfam" id="PF02875"/>
    </source>
</evidence>
<dbReference type="InterPro" id="IPR005761">
    <property type="entry name" value="UDP-N-AcMur-Glu-dNH2Pim_ligase"/>
</dbReference>
<keyword evidence="5 10" id="KW-0067">ATP-binding</keyword>
<keyword evidence="9 10" id="KW-0961">Cell wall biogenesis/degradation</keyword>
<comment type="PTM">
    <text evidence="10">Carboxylation is probably crucial for Mg(2+) binding and, consequently, for the gamma-phosphate positioning of ATP.</text>
</comment>
<comment type="pathway">
    <text evidence="10 11">Cell wall biogenesis; peptidoglycan biosynthesis.</text>
</comment>
<evidence type="ECO:0000259" key="14">
    <source>
        <dbReference type="Pfam" id="PF08245"/>
    </source>
</evidence>